<dbReference type="EMBL" id="KJ599675">
    <property type="protein sequence ID" value="AKA20845.1"/>
    <property type="molecule type" value="Genomic_DNA"/>
</dbReference>
<accession>A0A141AXK9</accession>
<name>A0A141AXK9_9MICC</name>
<proteinExistence type="predicted"/>
<keyword evidence="1" id="KW-0614">Plasmid</keyword>
<gene>
    <name evidence="1" type="ORF">pLMA7_p00120</name>
</gene>
<organism evidence="1">
    <name type="scientific">Micrococcus sp. A7</name>
    <dbReference type="NCBI Taxonomy" id="376418"/>
    <lineage>
        <taxon>Bacteria</taxon>
        <taxon>Bacillati</taxon>
        <taxon>Actinomycetota</taxon>
        <taxon>Actinomycetes</taxon>
        <taxon>Micrococcales</taxon>
        <taxon>Micrococcaceae</taxon>
        <taxon>Micrococcus</taxon>
    </lineage>
</organism>
<geneLocation type="plasmid" evidence="1">
    <name>pLMA7</name>
</geneLocation>
<reference evidence="1" key="1">
    <citation type="submission" date="2014-03" db="EMBL/GenBank/DDBJ databases">
        <authorList>
            <person name="Saikia M."/>
            <person name="Chaudhari Y."/>
            <person name="Khan M."/>
            <person name="Devi D."/>
        </authorList>
    </citation>
    <scope>NUCLEOTIDE SEQUENCE</scope>
    <source>
        <strain evidence="1">A7</strain>
        <plasmid evidence="1">pLMA7</plasmid>
    </source>
</reference>
<evidence type="ECO:0000313" key="1">
    <source>
        <dbReference type="EMBL" id="AKA20845.1"/>
    </source>
</evidence>
<dbReference type="AlphaFoldDB" id="A0A141AXK9"/>
<sequence>MTKATMIHPDGTTADVELHTIPADIDRLLGATAEVYNPGDYDGMDGDWSLWADARHSSSRPFNSTATEMIHDAGFDAREIITGPVLVIR</sequence>
<protein>
    <submittedName>
        <fullName evidence="1">Uncharacterized protein</fullName>
    </submittedName>
</protein>
<dbReference type="RefSeq" id="WP_069941832.1">
    <property type="nucleotide sequence ID" value="NZ_KJ599675.1"/>
</dbReference>